<feature type="region of interest" description="Disordered" evidence="1">
    <location>
        <begin position="209"/>
        <end position="241"/>
    </location>
</feature>
<reference evidence="2" key="1">
    <citation type="journal article" date="2021" name="Front. Microbiol.">
        <title>Comprehensive Comparative Genomics and Phenotyping of Methylobacterium Species.</title>
        <authorList>
            <person name="Alessa O."/>
            <person name="Ogura Y."/>
            <person name="Fujitani Y."/>
            <person name="Takami H."/>
            <person name="Hayashi T."/>
            <person name="Sahin N."/>
            <person name="Tani A."/>
        </authorList>
    </citation>
    <scope>NUCLEOTIDE SEQUENCE</scope>
    <source>
        <strain evidence="2">DSM 17168</strain>
    </source>
</reference>
<dbReference type="Proteomes" id="UP001055153">
    <property type="component" value="Unassembled WGS sequence"/>
</dbReference>
<dbReference type="Pfam" id="PF07750">
    <property type="entry name" value="GcrA"/>
    <property type="match status" value="1"/>
</dbReference>
<keyword evidence="3" id="KW-1185">Reference proteome</keyword>
<comment type="caution">
    <text evidence="2">The sequence shown here is derived from an EMBL/GenBank/DDBJ whole genome shotgun (WGS) entry which is preliminary data.</text>
</comment>
<accession>A0ABQ4SI83</accession>
<feature type="compositionally biased region" description="Pro residues" evidence="1">
    <location>
        <begin position="63"/>
        <end position="76"/>
    </location>
</feature>
<protein>
    <recommendedName>
        <fullName evidence="4">GcrA cell cycle regulator</fullName>
    </recommendedName>
</protein>
<organism evidence="2 3">
    <name type="scientific">Methylobacterium isbiliense</name>
    <dbReference type="NCBI Taxonomy" id="315478"/>
    <lineage>
        <taxon>Bacteria</taxon>
        <taxon>Pseudomonadati</taxon>
        <taxon>Pseudomonadota</taxon>
        <taxon>Alphaproteobacteria</taxon>
        <taxon>Hyphomicrobiales</taxon>
        <taxon>Methylobacteriaceae</taxon>
        <taxon>Methylobacterium</taxon>
    </lineage>
</organism>
<gene>
    <name evidence="2" type="ORF">GMJLKIPL_3389</name>
</gene>
<dbReference type="RefSeq" id="WP_238236375.1">
    <property type="nucleotide sequence ID" value="NZ_BPQQ01000039.1"/>
</dbReference>
<dbReference type="EMBL" id="BPQQ01000039">
    <property type="protein sequence ID" value="GJE01458.1"/>
    <property type="molecule type" value="Genomic_DNA"/>
</dbReference>
<evidence type="ECO:0000256" key="1">
    <source>
        <dbReference type="SAM" id="MobiDB-lite"/>
    </source>
</evidence>
<evidence type="ECO:0000313" key="2">
    <source>
        <dbReference type="EMBL" id="GJE01458.1"/>
    </source>
</evidence>
<feature type="region of interest" description="Disordered" evidence="1">
    <location>
        <begin position="140"/>
        <end position="193"/>
    </location>
</feature>
<dbReference type="InterPro" id="IPR011681">
    <property type="entry name" value="GcrA"/>
</dbReference>
<evidence type="ECO:0008006" key="4">
    <source>
        <dbReference type="Google" id="ProtNLM"/>
    </source>
</evidence>
<feature type="region of interest" description="Disordered" evidence="1">
    <location>
        <begin position="57"/>
        <end position="86"/>
    </location>
</feature>
<evidence type="ECO:0000313" key="3">
    <source>
        <dbReference type="Proteomes" id="UP001055153"/>
    </source>
</evidence>
<sequence>MPAPWTKPERTALRDMWRKGLPPAVIATSLRARFGHHYRAADIPGRVRDFGFLADHPAAPAEAEPPPAVVSPPPAEEPAARPQPAAWSEQAIDRLKTMWRDGATGPAIAAALTREFGAPRTRNAVMGMVHRLGLKGQQGRLAEEPVASPGEALSEAPQALTSEAEALSCPGESPAEKRDSLQNPTPEPESQHLAAGPTLIFPATNEAAKINTPPDQQASAHPRPAAEPAPPVLTMVRPEPRPANWPPADGIPMADLRWGECRWPVSGFQAVQHRFCAARATGDSPYCAEYRRRATAPREMGRGPGRYPGWVDGGVA</sequence>
<name>A0ABQ4SI83_9HYPH</name>
<reference evidence="2" key="2">
    <citation type="submission" date="2021-08" db="EMBL/GenBank/DDBJ databases">
        <authorList>
            <person name="Tani A."/>
            <person name="Ola A."/>
            <person name="Ogura Y."/>
            <person name="Katsura K."/>
            <person name="Hayashi T."/>
        </authorList>
    </citation>
    <scope>NUCLEOTIDE SEQUENCE</scope>
    <source>
        <strain evidence="2">DSM 17168</strain>
    </source>
</reference>
<proteinExistence type="predicted"/>